<dbReference type="InterPro" id="IPR020422">
    <property type="entry name" value="TYR_PHOSPHATASE_DUAL_dom"/>
</dbReference>
<dbReference type="GO" id="GO:0005737">
    <property type="term" value="C:cytoplasm"/>
    <property type="evidence" value="ECO:0007669"/>
    <property type="project" value="TreeGrafter"/>
</dbReference>
<dbReference type="SUPFAM" id="SSF52799">
    <property type="entry name" value="(Phosphotyrosine protein) phosphatases II"/>
    <property type="match status" value="1"/>
</dbReference>
<dbReference type="EC" id="3.1.3.48" evidence="2"/>
<dbReference type="PROSITE" id="PS50056">
    <property type="entry name" value="TYR_PHOSPHATASE_2"/>
    <property type="match status" value="1"/>
</dbReference>
<comment type="caution">
    <text evidence="8">The sequence shown here is derived from an EMBL/GenBank/DDBJ whole genome shotgun (WGS) entry which is preliminary data.</text>
</comment>
<evidence type="ECO:0000256" key="2">
    <source>
        <dbReference type="ARBA" id="ARBA00013064"/>
    </source>
</evidence>
<evidence type="ECO:0000259" key="7">
    <source>
        <dbReference type="PROSITE" id="PS50056"/>
    </source>
</evidence>
<keyword evidence="9" id="KW-1185">Reference proteome</keyword>
<accession>A0AAW0F2W7</accession>
<feature type="domain" description="Tyrosine-protein phosphatase" evidence="6">
    <location>
        <begin position="211"/>
        <end position="360"/>
    </location>
</feature>
<dbReference type="InterPro" id="IPR000340">
    <property type="entry name" value="Dual-sp_phosphatase_cat-dom"/>
</dbReference>
<dbReference type="GO" id="GO:0008330">
    <property type="term" value="F:protein tyrosine/threonine phosphatase activity"/>
    <property type="evidence" value="ECO:0007669"/>
    <property type="project" value="TreeGrafter"/>
</dbReference>
<gene>
    <name evidence="8" type="ORF">NESM_000148500</name>
</gene>
<dbReference type="AlphaFoldDB" id="A0AAW0F2W7"/>
<organism evidence="8 9">
    <name type="scientific">Novymonas esmeraldas</name>
    <dbReference type="NCBI Taxonomy" id="1808958"/>
    <lineage>
        <taxon>Eukaryota</taxon>
        <taxon>Discoba</taxon>
        <taxon>Euglenozoa</taxon>
        <taxon>Kinetoplastea</taxon>
        <taxon>Metakinetoplastina</taxon>
        <taxon>Trypanosomatida</taxon>
        <taxon>Trypanosomatidae</taxon>
        <taxon>Novymonas</taxon>
    </lineage>
</organism>
<dbReference type="PROSITE" id="PS50054">
    <property type="entry name" value="TYR_PHOSPHATASE_DUAL"/>
    <property type="match status" value="1"/>
</dbReference>
<keyword evidence="3" id="KW-0378">Hydrolase</keyword>
<dbReference type="PANTHER" id="PTHR10159:SF519">
    <property type="entry name" value="DUAL SPECIFICITY PROTEIN PHOSPHATASE MPK3"/>
    <property type="match status" value="1"/>
</dbReference>
<dbReference type="InterPro" id="IPR000387">
    <property type="entry name" value="Tyr_Pase_dom"/>
</dbReference>
<feature type="domain" description="Tyrosine specific protein phosphatases" evidence="7">
    <location>
        <begin position="283"/>
        <end position="334"/>
    </location>
</feature>
<dbReference type="CDD" id="cd14498">
    <property type="entry name" value="DSP"/>
    <property type="match status" value="1"/>
</dbReference>
<keyword evidence="4" id="KW-0904">Protein phosphatase</keyword>
<protein>
    <recommendedName>
        <fullName evidence="2">protein-tyrosine-phosphatase</fullName>
        <ecNumber evidence="2">3.1.3.48</ecNumber>
    </recommendedName>
</protein>
<dbReference type="InterPro" id="IPR029021">
    <property type="entry name" value="Prot-tyrosine_phosphatase-like"/>
</dbReference>
<dbReference type="Pfam" id="PF00782">
    <property type="entry name" value="DSPc"/>
    <property type="match status" value="1"/>
</dbReference>
<evidence type="ECO:0000256" key="1">
    <source>
        <dbReference type="ARBA" id="ARBA00008601"/>
    </source>
</evidence>
<dbReference type="SMART" id="SM00404">
    <property type="entry name" value="PTPc_motif"/>
    <property type="match status" value="1"/>
</dbReference>
<dbReference type="Proteomes" id="UP001430356">
    <property type="component" value="Unassembled WGS sequence"/>
</dbReference>
<evidence type="ECO:0000256" key="3">
    <source>
        <dbReference type="ARBA" id="ARBA00022801"/>
    </source>
</evidence>
<dbReference type="PANTHER" id="PTHR10159">
    <property type="entry name" value="DUAL SPECIFICITY PROTEIN PHOSPHATASE"/>
    <property type="match status" value="1"/>
</dbReference>
<dbReference type="GO" id="GO:0033550">
    <property type="term" value="F:MAP kinase tyrosine phosphatase activity"/>
    <property type="evidence" value="ECO:0007669"/>
    <property type="project" value="TreeGrafter"/>
</dbReference>
<dbReference type="GO" id="GO:0043409">
    <property type="term" value="P:negative regulation of MAPK cascade"/>
    <property type="evidence" value="ECO:0007669"/>
    <property type="project" value="TreeGrafter"/>
</dbReference>
<dbReference type="EMBL" id="JAECZO010000009">
    <property type="protein sequence ID" value="KAK7200897.1"/>
    <property type="molecule type" value="Genomic_DNA"/>
</dbReference>
<dbReference type="GO" id="GO:0017017">
    <property type="term" value="F:MAP kinase tyrosine/serine/threonine phosphatase activity"/>
    <property type="evidence" value="ECO:0007669"/>
    <property type="project" value="TreeGrafter"/>
</dbReference>
<evidence type="ECO:0000256" key="5">
    <source>
        <dbReference type="SAM" id="MobiDB-lite"/>
    </source>
</evidence>
<evidence type="ECO:0000259" key="6">
    <source>
        <dbReference type="PROSITE" id="PS50054"/>
    </source>
</evidence>
<dbReference type="SMART" id="SM00195">
    <property type="entry name" value="DSPc"/>
    <property type="match status" value="1"/>
</dbReference>
<comment type="similarity">
    <text evidence="1">Belongs to the protein-tyrosine phosphatase family. Non-receptor class dual specificity subfamily.</text>
</comment>
<reference evidence="8 9" key="1">
    <citation type="journal article" date="2021" name="MBio">
        <title>A New Model Trypanosomatid, Novymonas esmeraldas: Genomic Perception of Its 'Candidatus Pandoraea novymonadis' Endosymbiont.</title>
        <authorList>
            <person name="Zakharova A."/>
            <person name="Saura A."/>
            <person name="Butenko A."/>
            <person name="Podesvova L."/>
            <person name="Warmusova S."/>
            <person name="Kostygov A.Y."/>
            <person name="Nenarokova A."/>
            <person name="Lukes J."/>
            <person name="Opperdoes F.R."/>
            <person name="Yurchenko V."/>
        </authorList>
    </citation>
    <scope>NUCLEOTIDE SEQUENCE [LARGE SCALE GENOMIC DNA]</scope>
    <source>
        <strain evidence="8 9">E262AT.01</strain>
    </source>
</reference>
<name>A0AAW0F2W7_9TRYP</name>
<dbReference type="InterPro" id="IPR003595">
    <property type="entry name" value="Tyr_Pase_cat"/>
</dbReference>
<evidence type="ECO:0000313" key="9">
    <source>
        <dbReference type="Proteomes" id="UP001430356"/>
    </source>
</evidence>
<evidence type="ECO:0000256" key="4">
    <source>
        <dbReference type="ARBA" id="ARBA00022912"/>
    </source>
</evidence>
<feature type="region of interest" description="Disordered" evidence="5">
    <location>
        <begin position="1"/>
        <end position="65"/>
    </location>
</feature>
<dbReference type="Gene3D" id="3.90.190.10">
    <property type="entry name" value="Protein tyrosine phosphatase superfamily"/>
    <property type="match status" value="1"/>
</dbReference>
<proteinExistence type="inferred from homology"/>
<evidence type="ECO:0000313" key="8">
    <source>
        <dbReference type="EMBL" id="KAK7200897.1"/>
    </source>
</evidence>
<sequence>MYARCCTPPSLGVGDDAPLPSCRHRLFANEEDDHAESSTAPEANETVRPSGSFPRLSSSRTSGEARVSDMLEAAIVELPSPPRLPRSPRRAFQPIPTNLSSASCCRHATHGGRSVEGGASDAVAHTPRRSATSTATALTCGTAAAAAGTWSATVAHLQTPEVQRTNAGAATPGVAGHLLFTPQIPPLCQAWRANLDAELDRVNAHWAPDQQPAVTTLIDHALYVGGCPDAQTLPQLQALGVRHILNCCDQDIRTPPDVAARFHLHTLTAYDAEEYLILYRDYHAFAALVSTILASGESIFVHCIAGVNRSVTLCAAYLVDRLALNPVEVVRMFRANGRMRILDNRGFRHQLVDHYLQSVEPHKARAGLY</sequence>